<dbReference type="Pfam" id="PF03547">
    <property type="entry name" value="Mem_trans"/>
    <property type="match status" value="1"/>
</dbReference>
<feature type="transmembrane region" description="Helical" evidence="8">
    <location>
        <begin position="517"/>
        <end position="536"/>
    </location>
</feature>
<evidence type="ECO:0000313" key="11">
    <source>
        <dbReference type="Proteomes" id="UP000585474"/>
    </source>
</evidence>
<gene>
    <name evidence="10" type="ORF">Acr_00g0025450</name>
</gene>
<dbReference type="Proteomes" id="UP000585474">
    <property type="component" value="Unassembled WGS sequence"/>
</dbReference>
<accession>A0A7J0DF83</accession>
<feature type="transmembrane region" description="Helical" evidence="8">
    <location>
        <begin position="6"/>
        <end position="28"/>
    </location>
</feature>
<reference evidence="11" key="1">
    <citation type="submission" date="2019-07" db="EMBL/GenBank/DDBJ databases">
        <title>De Novo Assembly of kiwifruit Actinidia rufa.</title>
        <authorList>
            <person name="Sugita-Konishi S."/>
            <person name="Sato K."/>
            <person name="Mori E."/>
            <person name="Abe Y."/>
            <person name="Kisaki G."/>
            <person name="Hamano K."/>
            <person name="Suezawa K."/>
            <person name="Otani M."/>
            <person name="Fukuda T."/>
            <person name="Manabe T."/>
            <person name="Gomi K."/>
            <person name="Tabuchi M."/>
            <person name="Akimitsu K."/>
            <person name="Kataoka I."/>
        </authorList>
    </citation>
    <scope>NUCLEOTIDE SEQUENCE [LARGE SCALE GENOMIC DNA]</scope>
    <source>
        <strain evidence="11">cv. Fuchu</strain>
    </source>
</reference>
<evidence type="ECO:0000256" key="3">
    <source>
        <dbReference type="ARBA" id="ARBA00022448"/>
    </source>
</evidence>
<evidence type="ECO:0000256" key="7">
    <source>
        <dbReference type="ARBA" id="ARBA00023294"/>
    </source>
</evidence>
<keyword evidence="4 8" id="KW-0812">Transmembrane</keyword>
<feature type="transmembrane region" description="Helical" evidence="8">
    <location>
        <begin position="40"/>
        <end position="59"/>
    </location>
</feature>
<proteinExistence type="inferred from homology"/>
<keyword evidence="6 8" id="KW-0472">Membrane</keyword>
<feature type="region of interest" description="Disordered" evidence="9">
    <location>
        <begin position="411"/>
        <end position="432"/>
    </location>
</feature>
<dbReference type="PANTHER" id="PTHR31752">
    <property type="entry name" value="AUXIN EFFLUX CARRIER COMPONENT 1B-RELATED"/>
    <property type="match status" value="1"/>
</dbReference>
<keyword evidence="3 8" id="KW-0813">Transport</keyword>
<dbReference type="InterPro" id="IPR014024">
    <property type="entry name" value="Auxin_eff_plant"/>
</dbReference>
<sequence length="609" mass="67044">MISWKDLYTVLTAVIPLYVAMILAYGSVRWWKIFSPDQCSGINRFVAIFAVPLLSFHFISTNDPYAMNFRFIAADTLQKIIMLFVLGLWTNLTRNGSLEWMITIFSLSTLPNTLVMGIPLLIAMYGDYSGMLMVQVVVLQCIIWYTLLLFLFEYRGAKMLIMEQFPETAASIVSFKVESDVVSLDGHDFLETDAEIGDDGKLHVTVRKSNASRRSFAGLTPRPSNLTGAEIYSLSSSRNPTPRGSNFNHSDFYSIMGFPGGRLSNFGPADMYSVQSSRGPTPRQSNFEENCVPGGPAMASPRFGFYPAPTVPTSYPAPNPEIASTVPKTTKTQPRPQPEQPIILPEQSEQRREGASHVRVELQRVPDVGGWWAPRVRERRLRRVRAIWTVRSGRQGNQDVAIPGIEDFGGEDFSFGGGGGEKAEEEEREKEGPIGLCKLGSTSTAELHPKVSEGLVPVVGKQMPPASVMTRLILIMVWRKLIRNPNTYSSLIGLIWSLVCFRWHVAMPKIIQKSISILSDAGLGMAMFSLGLFMALQPKIIACGNSVATFAMAVRFITGPAVMAIASIAVGLRGTLLHVAIVQAALPQGIVPFVFAKEYNVHPAILSTA</sequence>
<comment type="similarity">
    <text evidence="2 8">Belongs to the auxin efflux carrier (TC 2.A.69.1) family.</text>
</comment>
<name>A0A7J0DF83_9ERIC</name>
<keyword evidence="11" id="KW-1185">Reference proteome</keyword>
<feature type="transmembrane region" description="Helical" evidence="8">
    <location>
        <begin position="132"/>
        <end position="152"/>
    </location>
</feature>
<evidence type="ECO:0000256" key="8">
    <source>
        <dbReference type="RuleBase" id="RU362108"/>
    </source>
</evidence>
<organism evidence="10 11">
    <name type="scientific">Actinidia rufa</name>
    <dbReference type="NCBI Taxonomy" id="165716"/>
    <lineage>
        <taxon>Eukaryota</taxon>
        <taxon>Viridiplantae</taxon>
        <taxon>Streptophyta</taxon>
        <taxon>Embryophyta</taxon>
        <taxon>Tracheophyta</taxon>
        <taxon>Spermatophyta</taxon>
        <taxon>Magnoliopsida</taxon>
        <taxon>eudicotyledons</taxon>
        <taxon>Gunneridae</taxon>
        <taxon>Pentapetalae</taxon>
        <taxon>asterids</taxon>
        <taxon>Ericales</taxon>
        <taxon>Actinidiaceae</taxon>
        <taxon>Actinidia</taxon>
    </lineage>
</organism>
<comment type="subcellular location">
    <subcellularLocation>
        <location evidence="1 8">Membrane</location>
        <topology evidence="1 8">Multi-pass membrane protein</topology>
    </subcellularLocation>
</comment>
<dbReference type="GO" id="GO:0010329">
    <property type="term" value="F:auxin efflux transmembrane transporter activity"/>
    <property type="evidence" value="ECO:0007669"/>
    <property type="project" value="TreeGrafter"/>
</dbReference>
<evidence type="ECO:0000256" key="4">
    <source>
        <dbReference type="ARBA" id="ARBA00022692"/>
    </source>
</evidence>
<evidence type="ECO:0000256" key="5">
    <source>
        <dbReference type="ARBA" id="ARBA00022989"/>
    </source>
</evidence>
<comment type="caution">
    <text evidence="8">Lacks conserved residue(s) required for the propagation of feature annotation.</text>
</comment>
<feature type="transmembrane region" description="Helical" evidence="8">
    <location>
        <begin position="548"/>
        <end position="570"/>
    </location>
</feature>
<dbReference type="InterPro" id="IPR004776">
    <property type="entry name" value="Mem_transp_PIN-like"/>
</dbReference>
<dbReference type="OrthoDB" id="1868374at2759"/>
<dbReference type="GO" id="GO:0009734">
    <property type="term" value="P:auxin-activated signaling pathway"/>
    <property type="evidence" value="ECO:0007669"/>
    <property type="project" value="UniProtKB-UniRule"/>
</dbReference>
<evidence type="ECO:0000256" key="9">
    <source>
        <dbReference type="SAM" id="MobiDB-lite"/>
    </source>
</evidence>
<dbReference type="GO" id="GO:0005886">
    <property type="term" value="C:plasma membrane"/>
    <property type="evidence" value="ECO:0007669"/>
    <property type="project" value="TreeGrafter"/>
</dbReference>
<comment type="caution">
    <text evidence="10">The sequence shown here is derived from an EMBL/GenBank/DDBJ whole genome shotgun (WGS) entry which is preliminary data.</text>
</comment>
<comment type="function">
    <text evidence="8">May act as a component of the auxin efflux carrier.</text>
</comment>
<evidence type="ECO:0000313" key="10">
    <source>
        <dbReference type="EMBL" id="GFS32932.1"/>
    </source>
</evidence>
<dbReference type="EMBL" id="BJWL01000174">
    <property type="protein sequence ID" value="GFS32932.1"/>
    <property type="molecule type" value="Genomic_DNA"/>
</dbReference>
<evidence type="ECO:0000256" key="1">
    <source>
        <dbReference type="ARBA" id="ARBA00004141"/>
    </source>
</evidence>
<feature type="transmembrane region" description="Helical" evidence="8">
    <location>
        <begin position="71"/>
        <end position="92"/>
    </location>
</feature>
<dbReference type="InterPro" id="IPR051107">
    <property type="entry name" value="Auxin_Efflux_Carrier"/>
</dbReference>
<dbReference type="AlphaFoldDB" id="A0A7J0DF83"/>
<dbReference type="PANTHER" id="PTHR31752:SF72">
    <property type="entry name" value="AUXIN EFFLUX CARRIER COMPONENT 3A"/>
    <property type="match status" value="1"/>
</dbReference>
<dbReference type="GO" id="GO:0005783">
    <property type="term" value="C:endoplasmic reticulum"/>
    <property type="evidence" value="ECO:0007669"/>
    <property type="project" value="TreeGrafter"/>
</dbReference>
<dbReference type="NCBIfam" id="TIGR00946">
    <property type="entry name" value="2a69"/>
    <property type="match status" value="1"/>
</dbReference>
<keyword evidence="5 8" id="KW-1133">Transmembrane helix</keyword>
<feature type="transmembrane region" description="Helical" evidence="8">
    <location>
        <begin position="104"/>
        <end position="126"/>
    </location>
</feature>
<evidence type="ECO:0000256" key="2">
    <source>
        <dbReference type="ARBA" id="ARBA00009177"/>
    </source>
</evidence>
<protein>
    <recommendedName>
        <fullName evidence="8">Auxin efflux carrier component</fullName>
    </recommendedName>
</protein>
<dbReference type="GO" id="GO:0009926">
    <property type="term" value="P:auxin polar transport"/>
    <property type="evidence" value="ECO:0007669"/>
    <property type="project" value="TreeGrafter"/>
</dbReference>
<keyword evidence="7 8" id="KW-0927">Auxin signaling pathway</keyword>
<evidence type="ECO:0000256" key="6">
    <source>
        <dbReference type="ARBA" id="ARBA00023136"/>
    </source>
</evidence>